<dbReference type="SMART" id="SM00388">
    <property type="entry name" value="HisKA"/>
    <property type="match status" value="1"/>
</dbReference>
<dbReference type="PANTHER" id="PTHR45339">
    <property type="entry name" value="HYBRID SIGNAL TRANSDUCTION HISTIDINE KINASE J"/>
    <property type="match status" value="1"/>
</dbReference>
<dbReference type="PRINTS" id="PR00344">
    <property type="entry name" value="BCTRLSENSOR"/>
</dbReference>
<dbReference type="STRING" id="90262.A0A1X2HR16"/>
<dbReference type="Pfam" id="PF00512">
    <property type="entry name" value="HisKA"/>
    <property type="match status" value="1"/>
</dbReference>
<dbReference type="InterPro" id="IPR036890">
    <property type="entry name" value="HATPase_C_sf"/>
</dbReference>
<evidence type="ECO:0000256" key="7">
    <source>
        <dbReference type="ARBA" id="ARBA00022840"/>
    </source>
</evidence>
<dbReference type="InterPro" id="IPR003661">
    <property type="entry name" value="HisK_dim/P_dom"/>
</dbReference>
<keyword evidence="5" id="KW-0547">Nucleotide-binding</keyword>
<dbReference type="InterPro" id="IPR005467">
    <property type="entry name" value="His_kinase_dom"/>
</dbReference>
<dbReference type="AlphaFoldDB" id="A0A1X2HR16"/>
<evidence type="ECO:0000256" key="2">
    <source>
        <dbReference type="ARBA" id="ARBA00012438"/>
    </source>
</evidence>
<dbReference type="FunFam" id="1.10.287.130:FF:000002">
    <property type="entry name" value="Two-component osmosensing histidine kinase"/>
    <property type="match status" value="1"/>
</dbReference>
<dbReference type="Proteomes" id="UP000193560">
    <property type="component" value="Unassembled WGS sequence"/>
</dbReference>
<evidence type="ECO:0000256" key="8">
    <source>
        <dbReference type="ARBA" id="ARBA00023012"/>
    </source>
</evidence>
<evidence type="ECO:0000256" key="6">
    <source>
        <dbReference type="ARBA" id="ARBA00022777"/>
    </source>
</evidence>
<evidence type="ECO:0000259" key="9">
    <source>
        <dbReference type="PROSITE" id="PS50109"/>
    </source>
</evidence>
<name>A0A1X2HR16_9FUNG</name>
<dbReference type="CDD" id="cd00082">
    <property type="entry name" value="HisKA"/>
    <property type="match status" value="1"/>
</dbReference>
<protein>
    <recommendedName>
        <fullName evidence="2">histidine kinase</fullName>
        <ecNumber evidence="2">2.7.13.3</ecNumber>
    </recommendedName>
</protein>
<keyword evidence="4" id="KW-0808">Transferase</keyword>
<evidence type="ECO:0000313" key="11">
    <source>
        <dbReference type="Proteomes" id="UP000193560"/>
    </source>
</evidence>
<dbReference type="GO" id="GO:0000155">
    <property type="term" value="F:phosphorelay sensor kinase activity"/>
    <property type="evidence" value="ECO:0007669"/>
    <property type="project" value="InterPro"/>
</dbReference>
<comment type="catalytic activity">
    <reaction evidence="1">
        <text>ATP + protein L-histidine = ADP + protein N-phospho-L-histidine.</text>
        <dbReference type="EC" id="2.7.13.3"/>
    </reaction>
</comment>
<evidence type="ECO:0000256" key="4">
    <source>
        <dbReference type="ARBA" id="ARBA00022679"/>
    </source>
</evidence>
<organism evidence="10 11">
    <name type="scientific">Absidia repens</name>
    <dbReference type="NCBI Taxonomy" id="90262"/>
    <lineage>
        <taxon>Eukaryota</taxon>
        <taxon>Fungi</taxon>
        <taxon>Fungi incertae sedis</taxon>
        <taxon>Mucoromycota</taxon>
        <taxon>Mucoromycotina</taxon>
        <taxon>Mucoromycetes</taxon>
        <taxon>Mucorales</taxon>
        <taxon>Cunninghamellaceae</taxon>
        <taxon>Absidia</taxon>
    </lineage>
</organism>
<dbReference type="Gene3D" id="3.30.565.10">
    <property type="entry name" value="Histidine kinase-like ATPase, C-terminal domain"/>
    <property type="match status" value="1"/>
</dbReference>
<evidence type="ECO:0000256" key="1">
    <source>
        <dbReference type="ARBA" id="ARBA00000085"/>
    </source>
</evidence>
<comment type="caution">
    <text evidence="10">The sequence shown here is derived from an EMBL/GenBank/DDBJ whole genome shotgun (WGS) entry which is preliminary data.</text>
</comment>
<gene>
    <name evidence="10" type="ORF">BCR42DRAFT_201284</name>
</gene>
<dbReference type="OrthoDB" id="2288420at2759"/>
<evidence type="ECO:0000256" key="3">
    <source>
        <dbReference type="ARBA" id="ARBA00022553"/>
    </source>
</evidence>
<keyword evidence="8" id="KW-0902">Two-component regulatory system</keyword>
<dbReference type="InterPro" id="IPR036097">
    <property type="entry name" value="HisK_dim/P_sf"/>
</dbReference>
<accession>A0A1X2HR16</accession>
<dbReference type="InterPro" id="IPR004358">
    <property type="entry name" value="Sig_transdc_His_kin-like_C"/>
</dbReference>
<dbReference type="PANTHER" id="PTHR45339:SF1">
    <property type="entry name" value="HYBRID SIGNAL TRANSDUCTION HISTIDINE KINASE J"/>
    <property type="match status" value="1"/>
</dbReference>
<dbReference type="GO" id="GO:0005524">
    <property type="term" value="F:ATP binding"/>
    <property type="evidence" value="ECO:0007669"/>
    <property type="project" value="UniProtKB-KW"/>
</dbReference>
<evidence type="ECO:0000256" key="5">
    <source>
        <dbReference type="ARBA" id="ARBA00022741"/>
    </source>
</evidence>
<dbReference type="PROSITE" id="PS50109">
    <property type="entry name" value="HIS_KIN"/>
    <property type="match status" value="1"/>
</dbReference>
<dbReference type="CDD" id="cd16922">
    <property type="entry name" value="HATPase_EvgS-ArcB-TorS-like"/>
    <property type="match status" value="1"/>
</dbReference>
<dbReference type="Pfam" id="PF02518">
    <property type="entry name" value="HATPase_c"/>
    <property type="match status" value="1"/>
</dbReference>
<proteinExistence type="predicted"/>
<reference evidence="10 11" key="1">
    <citation type="submission" date="2016-07" db="EMBL/GenBank/DDBJ databases">
        <title>Pervasive Adenine N6-methylation of Active Genes in Fungi.</title>
        <authorList>
            <consortium name="DOE Joint Genome Institute"/>
            <person name="Mondo S.J."/>
            <person name="Dannebaum R.O."/>
            <person name="Kuo R.C."/>
            <person name="Labutti K."/>
            <person name="Haridas S."/>
            <person name="Kuo A."/>
            <person name="Salamov A."/>
            <person name="Ahrendt S.R."/>
            <person name="Lipzen A."/>
            <person name="Sullivan W."/>
            <person name="Andreopoulos W.B."/>
            <person name="Clum A."/>
            <person name="Lindquist E."/>
            <person name="Daum C."/>
            <person name="Ramamoorthy G.K."/>
            <person name="Gryganskyi A."/>
            <person name="Culley D."/>
            <person name="Magnuson J.K."/>
            <person name="James T.Y."/>
            <person name="O'Malley M.A."/>
            <person name="Stajich J.E."/>
            <person name="Spatafora J.W."/>
            <person name="Visel A."/>
            <person name="Grigoriev I.V."/>
        </authorList>
    </citation>
    <scope>NUCLEOTIDE SEQUENCE [LARGE SCALE GENOMIC DNA]</scope>
    <source>
        <strain evidence="10 11">NRRL 1336</strain>
    </source>
</reference>
<feature type="domain" description="Histidine kinase" evidence="9">
    <location>
        <begin position="74"/>
        <end position="337"/>
    </location>
</feature>
<dbReference type="Gene3D" id="1.10.287.130">
    <property type="match status" value="1"/>
</dbReference>
<keyword evidence="6 10" id="KW-0418">Kinase</keyword>
<dbReference type="SMART" id="SM00387">
    <property type="entry name" value="HATPase_c"/>
    <property type="match status" value="1"/>
</dbReference>
<evidence type="ECO:0000313" key="10">
    <source>
        <dbReference type="EMBL" id="ORZ01903.1"/>
    </source>
</evidence>
<dbReference type="SUPFAM" id="SSF55874">
    <property type="entry name" value="ATPase domain of HSP90 chaperone/DNA topoisomerase II/histidine kinase"/>
    <property type="match status" value="1"/>
</dbReference>
<sequence>MTGSDNVVDKLAALLEEYANDMENLVYNRTANLQQRTLELEEERGRTQTLLKDLKAAKEVAEAAAAAKQNFLANMSHEIRTPMNAVIGMSRILMESDLPSELYDCAETIESSGNHLMAIIDDILDYSKIESGKLSLEQNVLDLTFVIESAIRLVSPNYLQKDVALWYDIDPKVPVKIVGDLIRLRQVILNLLSNAFKFTSSGGQVHLHVEVGDKDLPSMDYPCNQVDGFQDAPDESDTSPLLATKVDYSTALHCSDDTYVPIRISVSDSGIGIPEDKVKSIFQTFSQVDASTTRNFGGTGLGLAISRQLCRCMGGDMWLTSQDGKGSEFTFQVVLKRHHNNQTYGEQHKLAELSKTCCGAIVVTEKQHHLEAWKNMLDNAGLKFTKVFTLMEADQHFAQHSTKMTAPLLISM</sequence>
<dbReference type="InterPro" id="IPR003594">
    <property type="entry name" value="HATPase_dom"/>
</dbReference>
<keyword evidence="7" id="KW-0067">ATP-binding</keyword>
<dbReference type="EMBL" id="MCGE01000056">
    <property type="protein sequence ID" value="ORZ01903.1"/>
    <property type="molecule type" value="Genomic_DNA"/>
</dbReference>
<dbReference type="EC" id="2.7.13.3" evidence="2"/>
<dbReference type="SUPFAM" id="SSF47384">
    <property type="entry name" value="Homodimeric domain of signal transducing histidine kinase"/>
    <property type="match status" value="1"/>
</dbReference>
<keyword evidence="3" id="KW-0597">Phosphoprotein</keyword>
<keyword evidence="11" id="KW-1185">Reference proteome</keyword>